<dbReference type="Gene3D" id="3.30.9.10">
    <property type="entry name" value="D-Amino Acid Oxidase, subunit A, domain 2"/>
    <property type="match status" value="1"/>
</dbReference>
<dbReference type="SUPFAM" id="SSF52833">
    <property type="entry name" value="Thioredoxin-like"/>
    <property type="match status" value="1"/>
</dbReference>
<dbReference type="Gene3D" id="3.40.30.20">
    <property type="match status" value="1"/>
</dbReference>
<name>A0A9P4W7J9_CURKU</name>
<evidence type="ECO:0000313" key="8">
    <source>
        <dbReference type="Proteomes" id="UP000801428"/>
    </source>
</evidence>
<dbReference type="SUPFAM" id="SSF51905">
    <property type="entry name" value="FAD/NAD(P)-binding domain"/>
    <property type="match status" value="1"/>
</dbReference>
<dbReference type="Proteomes" id="UP000801428">
    <property type="component" value="Unassembled WGS sequence"/>
</dbReference>
<keyword evidence="4" id="KW-0560">Oxidoreductase</keyword>
<dbReference type="SUPFAM" id="SSF54373">
    <property type="entry name" value="FAD-linked reductases, C-terminal domain"/>
    <property type="match status" value="1"/>
</dbReference>
<evidence type="ECO:0000313" key="7">
    <source>
        <dbReference type="EMBL" id="KAF2994921.1"/>
    </source>
</evidence>
<dbReference type="Gene3D" id="3.50.50.60">
    <property type="entry name" value="FAD/NAD(P)-binding domain"/>
    <property type="match status" value="1"/>
</dbReference>
<dbReference type="InterPro" id="IPR038220">
    <property type="entry name" value="PHOX_C_sf"/>
</dbReference>
<dbReference type="AlphaFoldDB" id="A0A9P4W7J9"/>
<reference evidence="7" key="1">
    <citation type="submission" date="2019-04" db="EMBL/GenBank/DDBJ databases">
        <title>Sequencing of skin fungus with MAO and IRED activity.</title>
        <authorList>
            <person name="Marsaioli A.J."/>
            <person name="Bonatto J.M.C."/>
            <person name="Reis Junior O."/>
        </authorList>
    </citation>
    <scope>NUCLEOTIDE SEQUENCE</scope>
    <source>
        <strain evidence="7">30M1</strain>
    </source>
</reference>
<sequence length="565" mass="62600">MSAAISTDVLVVGAGPVGSLIGLGLARQGHDTIIIEKRLRDVQTTFGRATTLYPRSLELLEQVDLAETFLQAGFIARTALNFRNGRRVNERGWQSMFEPFRDSFHDCCVNIRQKNSEELILKKYRGDSGKDVWYGWKLETFQIDEGLQDGYNVSATLSHVEKGNLEVRCKYIIGADGGSSTVRHLANIQMEGSNTVFQWIRMDGKMKTSMPDANIGFAAVETAQHGNVLWVKLDEDAHRIGFAVTPPLLAKYPNGITEQDAIKEAGEAMKPFTLQIERLDWWTQYRIRQTVATTLQHDKYVLLAGDAAHTHSSGFAQGMNTGIHDSMNLVWKLSGVLKGWYKPDVLTTYNSERHAAAKQLISIDMEAASLITGNIPEKYQPLGLDADTLLMKVQNENMRFTSGLGVKYTKNFLNKDSQATVLDSGSRAPDALIRGPGVNVLFRLPEKFLHAQPSGWSVLVFAGDYRSSRYQVNAMREHTDRLQKRPGVLRVATILSGPSVDSWTAFGGPPLGKLYFDADGSAHARYGVSLTSSAVVVIRPDSIIAFATTLDQGGRIEAYFDTIFQ</sequence>
<dbReference type="PANTHER" id="PTHR43004">
    <property type="entry name" value="TRK SYSTEM POTASSIUM UPTAKE PROTEIN"/>
    <property type="match status" value="1"/>
</dbReference>
<comment type="caution">
    <text evidence="7">The sequence shown here is derived from an EMBL/GenBank/DDBJ whole genome shotgun (WGS) entry which is preliminary data.</text>
</comment>
<evidence type="ECO:0000256" key="2">
    <source>
        <dbReference type="ARBA" id="ARBA00022630"/>
    </source>
</evidence>
<accession>A0A9P4W7J9</accession>
<feature type="domain" description="Phenol hydroxylase-like C-terminal dimerisation" evidence="6">
    <location>
        <begin position="516"/>
        <end position="564"/>
    </location>
</feature>
<evidence type="ECO:0000256" key="1">
    <source>
        <dbReference type="ARBA" id="ARBA00007801"/>
    </source>
</evidence>
<protein>
    <recommendedName>
        <fullName evidence="9">FAD-binding domain-containing protein</fullName>
    </recommendedName>
</protein>
<comment type="similarity">
    <text evidence="1">Belongs to the PheA/TfdB FAD monooxygenase family.</text>
</comment>
<proteinExistence type="inferred from homology"/>
<evidence type="ECO:0000259" key="6">
    <source>
        <dbReference type="Pfam" id="PF07976"/>
    </source>
</evidence>
<keyword evidence="8" id="KW-1185">Reference proteome</keyword>
<dbReference type="InterPro" id="IPR036249">
    <property type="entry name" value="Thioredoxin-like_sf"/>
</dbReference>
<dbReference type="InterPro" id="IPR036188">
    <property type="entry name" value="FAD/NAD-bd_sf"/>
</dbReference>
<dbReference type="InterPro" id="IPR002938">
    <property type="entry name" value="FAD-bd"/>
</dbReference>
<dbReference type="EMBL" id="SWKU01000036">
    <property type="protein sequence ID" value="KAF2994921.1"/>
    <property type="molecule type" value="Genomic_DNA"/>
</dbReference>
<evidence type="ECO:0008006" key="9">
    <source>
        <dbReference type="Google" id="ProtNLM"/>
    </source>
</evidence>
<dbReference type="Pfam" id="PF07976">
    <property type="entry name" value="Phe_hydrox_dim"/>
    <property type="match status" value="1"/>
</dbReference>
<gene>
    <name evidence="7" type="ORF">E8E13_000760</name>
</gene>
<dbReference type="OrthoDB" id="1716816at2759"/>
<dbReference type="InterPro" id="IPR012941">
    <property type="entry name" value="Phe_hydrox_C_dim_dom"/>
</dbReference>
<dbReference type="Pfam" id="PF01494">
    <property type="entry name" value="FAD_binding_3"/>
    <property type="match status" value="1"/>
</dbReference>
<dbReference type="InterPro" id="IPR050641">
    <property type="entry name" value="RIFMO-like"/>
</dbReference>
<keyword evidence="2" id="KW-0285">Flavoprotein</keyword>
<dbReference type="PANTHER" id="PTHR43004:SF5">
    <property type="entry name" value="FAD-BINDING DOMAIN-CONTAINING PROTEIN"/>
    <property type="match status" value="1"/>
</dbReference>
<feature type="domain" description="FAD-binding" evidence="5">
    <location>
        <begin position="7"/>
        <end position="361"/>
    </location>
</feature>
<organism evidence="7 8">
    <name type="scientific">Curvularia kusanoi</name>
    <name type="common">Cochliobolus kusanoi</name>
    <dbReference type="NCBI Taxonomy" id="90978"/>
    <lineage>
        <taxon>Eukaryota</taxon>
        <taxon>Fungi</taxon>
        <taxon>Dikarya</taxon>
        <taxon>Ascomycota</taxon>
        <taxon>Pezizomycotina</taxon>
        <taxon>Dothideomycetes</taxon>
        <taxon>Pleosporomycetidae</taxon>
        <taxon>Pleosporales</taxon>
        <taxon>Pleosporineae</taxon>
        <taxon>Pleosporaceae</taxon>
        <taxon>Curvularia</taxon>
    </lineage>
</organism>
<dbReference type="GO" id="GO:0016709">
    <property type="term" value="F:oxidoreductase activity, acting on paired donors, with incorporation or reduction of molecular oxygen, NAD(P)H as one donor, and incorporation of one atom of oxygen"/>
    <property type="evidence" value="ECO:0007669"/>
    <property type="project" value="UniProtKB-ARBA"/>
</dbReference>
<dbReference type="PRINTS" id="PR00420">
    <property type="entry name" value="RNGMNOXGNASE"/>
</dbReference>
<evidence type="ECO:0000259" key="5">
    <source>
        <dbReference type="Pfam" id="PF01494"/>
    </source>
</evidence>
<keyword evidence="3" id="KW-0274">FAD</keyword>
<evidence type="ECO:0000256" key="4">
    <source>
        <dbReference type="ARBA" id="ARBA00023002"/>
    </source>
</evidence>
<dbReference type="GO" id="GO:0071949">
    <property type="term" value="F:FAD binding"/>
    <property type="evidence" value="ECO:0007669"/>
    <property type="project" value="InterPro"/>
</dbReference>
<evidence type="ECO:0000256" key="3">
    <source>
        <dbReference type="ARBA" id="ARBA00022827"/>
    </source>
</evidence>